<reference evidence="1 2" key="1">
    <citation type="submission" date="2018-12" db="EMBL/GenBank/DDBJ databases">
        <authorList>
            <consortium name="Pathogen Informatics"/>
        </authorList>
    </citation>
    <scope>NUCLEOTIDE SEQUENCE [LARGE SCALE GENOMIC DNA]</scope>
    <source>
        <strain evidence="1 2">NCTC13652</strain>
    </source>
</reference>
<dbReference type="Proteomes" id="UP000277858">
    <property type="component" value="Chromosome"/>
</dbReference>
<sequence length="176" mass="19930">MTKTTFTPSTEAVRRRYRALLDIGVSVDEADAEFDRWLAVRDQGIRDSVKPPELTAKEHLEAAWDKAHPVPKWRDVPAGVTIIARRKNGKIWVDARGWTSGLNDLVEVRTLEPLPPVIPDDCNRVFASTPEYGSRLIWIRETDDPDCWRAADGTAWIRTALTCELIDPKPVPEEES</sequence>
<evidence type="ECO:0000313" key="1">
    <source>
        <dbReference type="EMBL" id="VEI04141.1"/>
    </source>
</evidence>
<proteinExistence type="predicted"/>
<dbReference type="AlphaFoldDB" id="A0A3S4WYI1"/>
<dbReference type="RefSeq" id="WP_028702840.1">
    <property type="nucleotide sequence ID" value="NZ_LR134473.1"/>
</dbReference>
<accession>A0A3S4WYI1</accession>
<evidence type="ECO:0000313" key="2">
    <source>
        <dbReference type="Proteomes" id="UP000277858"/>
    </source>
</evidence>
<protein>
    <submittedName>
        <fullName evidence="1">Uncharacterized protein</fullName>
    </submittedName>
</protein>
<dbReference type="STRING" id="1122997.GCA_000425285_01174"/>
<keyword evidence="2" id="KW-1185">Reference proteome</keyword>
<dbReference type="EMBL" id="LR134473">
    <property type="protein sequence ID" value="VEI04141.1"/>
    <property type="molecule type" value="Genomic_DNA"/>
</dbReference>
<gene>
    <name evidence="1" type="ORF">NCTC13652_02365</name>
</gene>
<name>A0A3S4WYI1_9ACTN</name>
<organism evidence="1 2">
    <name type="scientific">Acidipropionibacterium jensenii</name>
    <dbReference type="NCBI Taxonomy" id="1749"/>
    <lineage>
        <taxon>Bacteria</taxon>
        <taxon>Bacillati</taxon>
        <taxon>Actinomycetota</taxon>
        <taxon>Actinomycetes</taxon>
        <taxon>Propionibacteriales</taxon>
        <taxon>Propionibacteriaceae</taxon>
        <taxon>Acidipropionibacterium</taxon>
    </lineage>
</organism>